<dbReference type="Proteomes" id="UP000557872">
    <property type="component" value="Unassembled WGS sequence"/>
</dbReference>
<sequence>MNKLLIAHIDRAYTSCCRIFWRAFDQFRPACGEWLARVTCKLRRKPYRPRLTPRWQQLELPLSHTPVQRWNR</sequence>
<dbReference type="EMBL" id="JACBAZ010000002">
    <property type="protein sequence ID" value="NWK55098.1"/>
    <property type="molecule type" value="Genomic_DNA"/>
</dbReference>
<protein>
    <submittedName>
        <fullName evidence="1">Uncharacterized protein</fullName>
    </submittedName>
</protein>
<gene>
    <name evidence="1" type="ORF">HW115_05720</name>
</gene>
<accession>A0A851GBH5</accession>
<name>A0A851GBH5_9BACT</name>
<dbReference type="AlphaFoldDB" id="A0A851GBH5"/>
<organism evidence="1 2">
    <name type="scientific">Oceaniferula marina</name>
    <dbReference type="NCBI Taxonomy" id="2748318"/>
    <lineage>
        <taxon>Bacteria</taxon>
        <taxon>Pseudomonadati</taxon>
        <taxon>Verrucomicrobiota</taxon>
        <taxon>Verrucomicrobiia</taxon>
        <taxon>Verrucomicrobiales</taxon>
        <taxon>Verrucomicrobiaceae</taxon>
        <taxon>Oceaniferula</taxon>
    </lineage>
</organism>
<dbReference type="RefSeq" id="WP_178931637.1">
    <property type="nucleotide sequence ID" value="NZ_JACBAZ010000002.1"/>
</dbReference>
<evidence type="ECO:0000313" key="1">
    <source>
        <dbReference type="EMBL" id="NWK55098.1"/>
    </source>
</evidence>
<proteinExistence type="predicted"/>
<reference evidence="1 2" key="1">
    <citation type="submission" date="2020-07" db="EMBL/GenBank/DDBJ databases">
        <title>Roseicoccus Jingziensis gen. nov., sp. nov., isolated from coastal seawater.</title>
        <authorList>
            <person name="Feng X."/>
        </authorList>
    </citation>
    <scope>NUCLEOTIDE SEQUENCE [LARGE SCALE GENOMIC DNA]</scope>
    <source>
        <strain evidence="1 2">N1E253</strain>
    </source>
</reference>
<keyword evidence="2" id="KW-1185">Reference proteome</keyword>
<comment type="caution">
    <text evidence="1">The sequence shown here is derived from an EMBL/GenBank/DDBJ whole genome shotgun (WGS) entry which is preliminary data.</text>
</comment>
<evidence type="ECO:0000313" key="2">
    <source>
        <dbReference type="Proteomes" id="UP000557872"/>
    </source>
</evidence>